<dbReference type="EMBL" id="KV417596">
    <property type="protein sequence ID" value="KZP16160.1"/>
    <property type="molecule type" value="Genomic_DNA"/>
</dbReference>
<protein>
    <submittedName>
        <fullName evidence="1">Uncharacterized protein</fullName>
    </submittedName>
</protein>
<organism evidence="1 2">
    <name type="scientific">Athelia psychrophila</name>
    <dbReference type="NCBI Taxonomy" id="1759441"/>
    <lineage>
        <taxon>Eukaryota</taxon>
        <taxon>Fungi</taxon>
        <taxon>Dikarya</taxon>
        <taxon>Basidiomycota</taxon>
        <taxon>Agaricomycotina</taxon>
        <taxon>Agaricomycetes</taxon>
        <taxon>Agaricomycetidae</taxon>
        <taxon>Atheliales</taxon>
        <taxon>Atheliaceae</taxon>
        <taxon>Athelia</taxon>
    </lineage>
</organism>
<dbReference type="Proteomes" id="UP000076532">
    <property type="component" value="Unassembled WGS sequence"/>
</dbReference>
<name>A0A166EVT3_9AGAM</name>
<accession>A0A166EVT3</accession>
<keyword evidence="2" id="KW-1185">Reference proteome</keyword>
<proteinExistence type="predicted"/>
<reference evidence="1 2" key="1">
    <citation type="journal article" date="2016" name="Mol. Biol. Evol.">
        <title>Comparative Genomics of Early-Diverging Mushroom-Forming Fungi Provides Insights into the Origins of Lignocellulose Decay Capabilities.</title>
        <authorList>
            <person name="Nagy L.G."/>
            <person name="Riley R."/>
            <person name="Tritt A."/>
            <person name="Adam C."/>
            <person name="Daum C."/>
            <person name="Floudas D."/>
            <person name="Sun H."/>
            <person name="Yadav J.S."/>
            <person name="Pangilinan J."/>
            <person name="Larsson K.H."/>
            <person name="Matsuura K."/>
            <person name="Barry K."/>
            <person name="Labutti K."/>
            <person name="Kuo R."/>
            <person name="Ohm R.A."/>
            <person name="Bhattacharya S.S."/>
            <person name="Shirouzu T."/>
            <person name="Yoshinaga Y."/>
            <person name="Martin F.M."/>
            <person name="Grigoriev I.V."/>
            <person name="Hibbett D.S."/>
        </authorList>
    </citation>
    <scope>NUCLEOTIDE SEQUENCE [LARGE SCALE GENOMIC DNA]</scope>
    <source>
        <strain evidence="1 2">CBS 109695</strain>
    </source>
</reference>
<dbReference type="AlphaFoldDB" id="A0A166EVT3"/>
<sequence>MQRCDPLRADVVDTLHWYIIISRTPNTIIFVHNVLCPLHESKTTYRAARGRSGAGSGRVGWMVRVRKETQDVIHGDTCHSFSSSGSGFGSPRFSAVSRDITVSAETLSLHYTSTSTRSWRTQAGDSGMSLCTKAFSAVWAREEKRTAHRSLAWQNIHTWSQFQHSVTNPLTKIAMPAFVLGAGVLTAYPTRIPLRTNAATSVFWSCLHFTRLVRPLEPRHPLGERTSAQASLCMNMGYVILPMLRYPATWGCPRTEYRRGL</sequence>
<evidence type="ECO:0000313" key="1">
    <source>
        <dbReference type="EMBL" id="KZP16160.1"/>
    </source>
</evidence>
<evidence type="ECO:0000313" key="2">
    <source>
        <dbReference type="Proteomes" id="UP000076532"/>
    </source>
</evidence>
<gene>
    <name evidence="1" type="ORF">FIBSPDRAFT_64867</name>
</gene>